<protein>
    <submittedName>
        <fullName evidence="1">Uncharacterized protein</fullName>
    </submittedName>
</protein>
<organism evidence="1 2">
    <name type="scientific">Eumeta variegata</name>
    <name type="common">Bagworm moth</name>
    <name type="synonym">Eumeta japonica</name>
    <dbReference type="NCBI Taxonomy" id="151549"/>
    <lineage>
        <taxon>Eukaryota</taxon>
        <taxon>Metazoa</taxon>
        <taxon>Ecdysozoa</taxon>
        <taxon>Arthropoda</taxon>
        <taxon>Hexapoda</taxon>
        <taxon>Insecta</taxon>
        <taxon>Pterygota</taxon>
        <taxon>Neoptera</taxon>
        <taxon>Endopterygota</taxon>
        <taxon>Lepidoptera</taxon>
        <taxon>Glossata</taxon>
        <taxon>Ditrysia</taxon>
        <taxon>Tineoidea</taxon>
        <taxon>Psychidae</taxon>
        <taxon>Oiketicinae</taxon>
        <taxon>Eumeta</taxon>
    </lineage>
</organism>
<gene>
    <name evidence="1" type="ORF">EVAR_28540_1</name>
</gene>
<dbReference type="EMBL" id="BGZK01000239">
    <property type="protein sequence ID" value="GBP30901.1"/>
    <property type="molecule type" value="Genomic_DNA"/>
</dbReference>
<keyword evidence="2" id="KW-1185">Reference proteome</keyword>
<dbReference type="AlphaFoldDB" id="A0A4C1UWN8"/>
<proteinExistence type="predicted"/>
<evidence type="ECO:0000313" key="1">
    <source>
        <dbReference type="EMBL" id="GBP30901.1"/>
    </source>
</evidence>
<evidence type="ECO:0000313" key="2">
    <source>
        <dbReference type="Proteomes" id="UP000299102"/>
    </source>
</evidence>
<name>A0A4C1UWN8_EUMVA</name>
<dbReference type="Proteomes" id="UP000299102">
    <property type="component" value="Unassembled WGS sequence"/>
</dbReference>
<reference evidence="1 2" key="1">
    <citation type="journal article" date="2019" name="Commun. Biol.">
        <title>The bagworm genome reveals a unique fibroin gene that provides high tensile strength.</title>
        <authorList>
            <person name="Kono N."/>
            <person name="Nakamura H."/>
            <person name="Ohtoshi R."/>
            <person name="Tomita M."/>
            <person name="Numata K."/>
            <person name="Arakawa K."/>
        </authorList>
    </citation>
    <scope>NUCLEOTIDE SEQUENCE [LARGE SCALE GENOMIC DNA]</scope>
</reference>
<comment type="caution">
    <text evidence="1">The sequence shown here is derived from an EMBL/GenBank/DDBJ whole genome shotgun (WGS) entry which is preliminary data.</text>
</comment>
<accession>A0A4C1UWN8</accession>
<sequence length="128" mass="14880">MQVVIIHSIETLTSRTELHVIQSLSETSMSRQDLRRYIIRCDPARAELERHIRNNLDCRPSLGRNDCHPARPQSFRPKYPTYELSTRDGLCTLKSVMRATCVATQSTQQLAQPLRRKFPYKVPSVHYI</sequence>